<sequence length="338" mass="35940">MSAPVQLSSIPTIAELYKDGQLRPASPKPTDASLPSPSSLCNSRVSLIRASITTLATTSIVNAANNSLLGGGGVDGAIHSAAGSSLYEECKTLNGCETGSAKITTAHALPSKYIIHAVGPIYYRARSESPDRPAELLGSCYRTSLDLAAEKGGSVAFSCLSTGIYGYPKAEAAQVALTEVRRWLEEEEEAQRGDGGRLERVIFCLFDANDIEAYQEWVPKIFPPTDDDLPPKEQATEATATTDQAPAASTDTTTTESSAEKLKPDAEDIDKDWEPVEKPSETASEKTTDISEEGEQVEAPDLGGSDGEKIEKPETKDVLDEAAATGKVLPQSSLEKDW</sequence>
<comment type="caution">
    <text evidence="3">The sequence shown here is derived from an EMBL/GenBank/DDBJ whole genome shotgun (WGS) entry which is preliminary data.</text>
</comment>
<feature type="compositionally biased region" description="Basic and acidic residues" evidence="1">
    <location>
        <begin position="306"/>
        <end position="319"/>
    </location>
</feature>
<evidence type="ECO:0000313" key="4">
    <source>
        <dbReference type="Proteomes" id="UP001166286"/>
    </source>
</evidence>
<dbReference type="PANTHER" id="PTHR11106">
    <property type="entry name" value="GANGLIOSIDE INDUCED DIFFERENTIATION ASSOCIATED PROTEIN 2-RELATED"/>
    <property type="match status" value="1"/>
</dbReference>
<gene>
    <name evidence="3" type="ORF">JMJ35_003915</name>
</gene>
<dbReference type="Proteomes" id="UP001166286">
    <property type="component" value="Unassembled WGS sequence"/>
</dbReference>
<dbReference type="Gene3D" id="3.40.220.10">
    <property type="entry name" value="Leucine Aminopeptidase, subunit E, domain 1"/>
    <property type="match status" value="1"/>
</dbReference>
<dbReference type="SUPFAM" id="SSF52949">
    <property type="entry name" value="Macro domain-like"/>
    <property type="match status" value="1"/>
</dbReference>
<dbReference type="AlphaFoldDB" id="A0AA39UBL0"/>
<evidence type="ECO:0000256" key="1">
    <source>
        <dbReference type="SAM" id="MobiDB-lite"/>
    </source>
</evidence>
<dbReference type="EMBL" id="JAFEKC020000007">
    <property type="protein sequence ID" value="KAK0513551.1"/>
    <property type="molecule type" value="Genomic_DNA"/>
</dbReference>
<dbReference type="Pfam" id="PF01661">
    <property type="entry name" value="Macro"/>
    <property type="match status" value="1"/>
</dbReference>
<feature type="compositionally biased region" description="Low complexity" evidence="1">
    <location>
        <begin position="236"/>
        <end position="257"/>
    </location>
</feature>
<dbReference type="CDD" id="cd02908">
    <property type="entry name" value="Macro_OAADPr_deacetylase"/>
    <property type="match status" value="1"/>
</dbReference>
<accession>A0AA39UBL0</accession>
<name>A0AA39UBL0_9LECA</name>
<reference evidence="3" key="1">
    <citation type="submission" date="2023-03" db="EMBL/GenBank/DDBJ databases">
        <title>Complete genome of Cladonia borealis.</title>
        <authorList>
            <person name="Park H."/>
        </authorList>
    </citation>
    <scope>NUCLEOTIDE SEQUENCE</scope>
    <source>
        <strain evidence="3">ANT050790</strain>
    </source>
</reference>
<dbReference type="PROSITE" id="PS51154">
    <property type="entry name" value="MACRO"/>
    <property type="match status" value="1"/>
</dbReference>
<keyword evidence="4" id="KW-1185">Reference proteome</keyword>
<proteinExistence type="predicted"/>
<dbReference type="SMART" id="SM00506">
    <property type="entry name" value="A1pp"/>
    <property type="match status" value="1"/>
</dbReference>
<protein>
    <recommendedName>
        <fullName evidence="2">Macro domain-containing protein</fullName>
    </recommendedName>
</protein>
<feature type="domain" description="Macro" evidence="2">
    <location>
        <begin position="32"/>
        <end position="222"/>
    </location>
</feature>
<organism evidence="3 4">
    <name type="scientific">Cladonia borealis</name>
    <dbReference type="NCBI Taxonomy" id="184061"/>
    <lineage>
        <taxon>Eukaryota</taxon>
        <taxon>Fungi</taxon>
        <taxon>Dikarya</taxon>
        <taxon>Ascomycota</taxon>
        <taxon>Pezizomycotina</taxon>
        <taxon>Lecanoromycetes</taxon>
        <taxon>OSLEUM clade</taxon>
        <taxon>Lecanoromycetidae</taxon>
        <taxon>Lecanorales</taxon>
        <taxon>Lecanorineae</taxon>
        <taxon>Cladoniaceae</taxon>
        <taxon>Cladonia</taxon>
    </lineage>
</organism>
<evidence type="ECO:0000259" key="2">
    <source>
        <dbReference type="PROSITE" id="PS51154"/>
    </source>
</evidence>
<dbReference type="InterPro" id="IPR002589">
    <property type="entry name" value="Macro_dom"/>
</dbReference>
<dbReference type="InterPro" id="IPR043472">
    <property type="entry name" value="Macro_dom-like"/>
</dbReference>
<evidence type="ECO:0000313" key="3">
    <source>
        <dbReference type="EMBL" id="KAK0513551.1"/>
    </source>
</evidence>
<feature type="region of interest" description="Disordered" evidence="1">
    <location>
        <begin position="222"/>
        <end position="338"/>
    </location>
</feature>
<feature type="compositionally biased region" description="Basic and acidic residues" evidence="1">
    <location>
        <begin position="258"/>
        <end position="289"/>
    </location>
</feature>
<dbReference type="PANTHER" id="PTHR11106:SF27">
    <property type="entry name" value="MACRO DOMAIN-CONTAINING PROTEIN"/>
    <property type="match status" value="1"/>
</dbReference>